<proteinExistence type="predicted"/>
<keyword evidence="2" id="KW-1185">Reference proteome</keyword>
<gene>
    <name evidence="1" type="ORF">NOX80_09865</name>
</gene>
<dbReference type="EMBL" id="CP101751">
    <property type="protein sequence ID" value="UUC43940.1"/>
    <property type="molecule type" value="Genomic_DNA"/>
</dbReference>
<protein>
    <recommendedName>
        <fullName evidence="3">DUF1828 domain-containing protein</fullName>
    </recommendedName>
</protein>
<dbReference type="Proteomes" id="UP001059844">
    <property type="component" value="Chromosome"/>
</dbReference>
<reference evidence="1" key="1">
    <citation type="submission" date="2022-07" db="EMBL/GenBank/DDBJ databases">
        <title>Isolation, identification, and degradation of a PFOSA degrading strain from sewage treatment plant.</title>
        <authorList>
            <person name="Zhang L."/>
            <person name="Huo Y."/>
        </authorList>
    </citation>
    <scope>NUCLEOTIDE SEQUENCE</scope>
    <source>
        <strain evidence="1">C1</strain>
    </source>
</reference>
<dbReference type="RefSeq" id="WP_256549609.1">
    <property type="nucleotide sequence ID" value="NZ_CP101751.1"/>
</dbReference>
<evidence type="ECO:0000313" key="1">
    <source>
        <dbReference type="EMBL" id="UUC43940.1"/>
    </source>
</evidence>
<organism evidence="1 2">
    <name type="scientific">Flavobacterium cerinum</name>
    <dbReference type="NCBI Taxonomy" id="2502784"/>
    <lineage>
        <taxon>Bacteria</taxon>
        <taxon>Pseudomonadati</taxon>
        <taxon>Bacteroidota</taxon>
        <taxon>Flavobacteriia</taxon>
        <taxon>Flavobacteriales</taxon>
        <taxon>Flavobacteriaceae</taxon>
        <taxon>Flavobacterium</taxon>
    </lineage>
</organism>
<evidence type="ECO:0008006" key="3">
    <source>
        <dbReference type="Google" id="ProtNLM"/>
    </source>
</evidence>
<name>A0ABY5INY8_9FLAO</name>
<accession>A0ABY5INY8</accession>
<sequence>MENQVYNWFVKNGNILIQKNGDCILLQLDYENGDSCLLTATDNEEIIELLTKIAKQIWEDPNYVRKPYAGQLCKENNNEYSWEIEGSELLIKYNTAENAVEINRDGNKTLNLEINYLVEIIQILEHFNR</sequence>
<evidence type="ECO:0000313" key="2">
    <source>
        <dbReference type="Proteomes" id="UP001059844"/>
    </source>
</evidence>